<name>A0A9P0YRQ3_CUSEU</name>
<keyword evidence="2" id="KW-1185">Reference proteome</keyword>
<dbReference type="OrthoDB" id="1751090at2759"/>
<protein>
    <submittedName>
        <fullName evidence="1">Uncharacterized protein</fullName>
    </submittedName>
</protein>
<reference evidence="1" key="1">
    <citation type="submission" date="2022-07" db="EMBL/GenBank/DDBJ databases">
        <authorList>
            <person name="Macas J."/>
            <person name="Novak P."/>
            <person name="Neumann P."/>
        </authorList>
    </citation>
    <scope>NUCLEOTIDE SEQUENCE</scope>
</reference>
<dbReference type="PANTHER" id="PTHR34222:SF28">
    <property type="entry name" value="CCHC-TYPE DOMAIN-CONTAINING PROTEIN"/>
    <property type="match status" value="1"/>
</dbReference>
<dbReference type="AlphaFoldDB" id="A0A9P0YRQ3"/>
<organism evidence="1 2">
    <name type="scientific">Cuscuta europaea</name>
    <name type="common">European dodder</name>
    <dbReference type="NCBI Taxonomy" id="41803"/>
    <lineage>
        <taxon>Eukaryota</taxon>
        <taxon>Viridiplantae</taxon>
        <taxon>Streptophyta</taxon>
        <taxon>Embryophyta</taxon>
        <taxon>Tracheophyta</taxon>
        <taxon>Spermatophyta</taxon>
        <taxon>Magnoliopsida</taxon>
        <taxon>eudicotyledons</taxon>
        <taxon>Gunneridae</taxon>
        <taxon>Pentapetalae</taxon>
        <taxon>asterids</taxon>
        <taxon>lamiids</taxon>
        <taxon>Solanales</taxon>
        <taxon>Convolvulaceae</taxon>
        <taxon>Cuscuteae</taxon>
        <taxon>Cuscuta</taxon>
        <taxon>Cuscuta subgen. Cuscuta</taxon>
    </lineage>
</organism>
<dbReference type="Pfam" id="PF16588">
    <property type="entry name" value="zf-C2H2_10"/>
    <property type="match status" value="1"/>
</dbReference>
<gene>
    <name evidence="1" type="ORF">CEURO_LOCUS4624</name>
</gene>
<comment type="caution">
    <text evidence="1">The sequence shown here is derived from an EMBL/GenBank/DDBJ whole genome shotgun (WGS) entry which is preliminary data.</text>
</comment>
<evidence type="ECO:0000313" key="1">
    <source>
        <dbReference type="EMBL" id="CAH9073051.1"/>
    </source>
</evidence>
<accession>A0A9P0YRQ3</accession>
<dbReference type="PANTHER" id="PTHR34222">
    <property type="entry name" value="GAG_PRE-INTEGRS DOMAIN-CONTAINING PROTEIN"/>
    <property type="match status" value="1"/>
</dbReference>
<dbReference type="Proteomes" id="UP001152484">
    <property type="component" value="Unassembled WGS sequence"/>
</dbReference>
<evidence type="ECO:0000313" key="2">
    <source>
        <dbReference type="Proteomes" id="UP001152484"/>
    </source>
</evidence>
<proteinExistence type="predicted"/>
<sequence length="198" mass="22452">MGLDGERFCVLRSNILSQEKLPSLAEVYHMVGQEERHKKLIRGRENKDEVVGFSVQREGGSKFEGKITCSFCKKDGHEVGNCFKRTGKYLEWWFDNSGRRRGKPRGTNGRERGKAVAHVVQIDDINVENNNQGSAPGNVATPGITAEQWKSFLDPINQCKKQTSKYQDPLLNMPIGVGRQQGGSTIFAVWRQRWLMQQ</sequence>
<dbReference type="EMBL" id="CAMAPE010000008">
    <property type="protein sequence ID" value="CAH9073051.1"/>
    <property type="molecule type" value="Genomic_DNA"/>
</dbReference>